<keyword evidence="2" id="KW-1185">Reference proteome</keyword>
<accession>A0ACC2E923</accession>
<dbReference type="EMBL" id="CM055094">
    <property type="protein sequence ID" value="KAJ7562855.1"/>
    <property type="molecule type" value="Genomic_DNA"/>
</dbReference>
<proteinExistence type="predicted"/>
<protein>
    <submittedName>
        <fullName evidence="1">Uncharacterized protein</fullName>
    </submittedName>
</protein>
<evidence type="ECO:0000313" key="1">
    <source>
        <dbReference type="EMBL" id="KAJ7562855.1"/>
    </source>
</evidence>
<organism evidence="1 2">
    <name type="scientific">Diphasiastrum complanatum</name>
    <name type="common">Issler's clubmoss</name>
    <name type="synonym">Lycopodium complanatum</name>
    <dbReference type="NCBI Taxonomy" id="34168"/>
    <lineage>
        <taxon>Eukaryota</taxon>
        <taxon>Viridiplantae</taxon>
        <taxon>Streptophyta</taxon>
        <taxon>Embryophyta</taxon>
        <taxon>Tracheophyta</taxon>
        <taxon>Lycopodiopsida</taxon>
        <taxon>Lycopodiales</taxon>
        <taxon>Lycopodiaceae</taxon>
        <taxon>Lycopodioideae</taxon>
        <taxon>Diphasiastrum</taxon>
    </lineage>
</organism>
<dbReference type="Proteomes" id="UP001162992">
    <property type="component" value="Chromosome 3"/>
</dbReference>
<gene>
    <name evidence="1" type="ORF">O6H91_03G086700</name>
</gene>
<name>A0ACC2E923_DIPCM</name>
<reference evidence="2" key="1">
    <citation type="journal article" date="2024" name="Proc. Natl. Acad. Sci. U.S.A.">
        <title>Extraordinary preservation of gene collinearity over three hundred million years revealed in homosporous lycophytes.</title>
        <authorList>
            <person name="Li C."/>
            <person name="Wickell D."/>
            <person name="Kuo L.Y."/>
            <person name="Chen X."/>
            <person name="Nie B."/>
            <person name="Liao X."/>
            <person name="Peng D."/>
            <person name="Ji J."/>
            <person name="Jenkins J."/>
            <person name="Williams M."/>
            <person name="Shu S."/>
            <person name="Plott C."/>
            <person name="Barry K."/>
            <person name="Rajasekar S."/>
            <person name="Grimwood J."/>
            <person name="Han X."/>
            <person name="Sun S."/>
            <person name="Hou Z."/>
            <person name="He W."/>
            <person name="Dai G."/>
            <person name="Sun C."/>
            <person name="Schmutz J."/>
            <person name="Leebens-Mack J.H."/>
            <person name="Li F.W."/>
            <person name="Wang L."/>
        </authorList>
    </citation>
    <scope>NUCLEOTIDE SEQUENCE [LARGE SCALE GENOMIC DNA]</scope>
    <source>
        <strain evidence="2">cv. PW_Plant_1</strain>
    </source>
</reference>
<comment type="caution">
    <text evidence="1">The sequence shown here is derived from an EMBL/GenBank/DDBJ whole genome shotgun (WGS) entry which is preliminary data.</text>
</comment>
<evidence type="ECO:0000313" key="2">
    <source>
        <dbReference type="Proteomes" id="UP001162992"/>
    </source>
</evidence>
<sequence>MFKPYQSGAQQSTPPVSWYPSSGIGPPSVTPYPPFPNSSSSSGVHPLTRGNTSRSSNDDFRPQTPSLSHSSNAADLRDKSVEELRKLLSDKEAYAKFLHTLEEVKHLDTLRNDLRKSNVDLARHNLGKEAESAELRNQCTIIRTTELAAAREKFEDVQKMEKEMMASFSSSALLDKLQVAANDTDEESERLHQKLLARELEFNEFIQTYKKQRALYHRRMLTRLAATTSMTMTA</sequence>